<evidence type="ECO:0000313" key="1">
    <source>
        <dbReference type="EMBL" id="QJX47742.1"/>
    </source>
</evidence>
<name>A0A6M6BIC3_9BACT</name>
<organism evidence="1 2">
    <name type="scientific">Hymenobacter taeanensis</name>
    <dbReference type="NCBI Taxonomy" id="2735321"/>
    <lineage>
        <taxon>Bacteria</taxon>
        <taxon>Pseudomonadati</taxon>
        <taxon>Bacteroidota</taxon>
        <taxon>Cytophagia</taxon>
        <taxon>Cytophagales</taxon>
        <taxon>Hymenobacteraceae</taxon>
        <taxon>Hymenobacter</taxon>
    </lineage>
</organism>
<gene>
    <name evidence="1" type="ORF">HMJ29_12635</name>
</gene>
<reference evidence="1 2" key="1">
    <citation type="submission" date="2020-05" db="EMBL/GenBank/DDBJ databases">
        <title>Complete genome sequence of Hymenobacter sp. TS19 in Coasted Sand Dune.</title>
        <authorList>
            <person name="Lee J.-H."/>
            <person name="Jung J.-H."/>
            <person name="Jeong S."/>
            <person name="Zhao L."/>
            <person name="Kim M.-K."/>
            <person name="Seo H.-S."/>
            <person name="Lim S."/>
        </authorList>
    </citation>
    <scope>NUCLEOTIDE SEQUENCE [LARGE SCALE GENOMIC DNA]</scope>
    <source>
        <strain evidence="1 2">TS19</strain>
    </source>
</reference>
<accession>A0A6M6BIC3</accession>
<dbReference type="KEGG" id="hts:HMJ29_12635"/>
<keyword evidence="2" id="KW-1185">Reference proteome</keyword>
<protein>
    <submittedName>
        <fullName evidence="1">Uncharacterized protein</fullName>
    </submittedName>
</protein>
<evidence type="ECO:0000313" key="2">
    <source>
        <dbReference type="Proteomes" id="UP000501623"/>
    </source>
</evidence>
<dbReference type="Proteomes" id="UP000501623">
    <property type="component" value="Chromosome"/>
</dbReference>
<dbReference type="AlphaFoldDB" id="A0A6M6BIC3"/>
<dbReference type="Pfam" id="PF15580">
    <property type="entry name" value="Imm53"/>
    <property type="match status" value="1"/>
</dbReference>
<sequence length="205" mass="23311">MDFLQRLQRWYTINCNGDWEHSYGVSITNIDNPGWVVKIDLSDTCVRKVSFDYPIVERTVTNWVSYSVKEDVFEGSGGPENLTEILSYFLDTFLPAHLDPNCTLEVHLPVAGYENRLWLKAQARMLSESSVEICAVADPTMPHCYEWGTEADLDLFAELGHLLSGIDTGYSIGDQAEPTVYQAEDNMLRTFLVVPVKRQPEVLRQ</sequence>
<dbReference type="RefSeq" id="WP_171591835.1">
    <property type="nucleotide sequence ID" value="NZ_CP053538.1"/>
</dbReference>
<proteinExistence type="predicted"/>
<dbReference type="EMBL" id="CP053538">
    <property type="protein sequence ID" value="QJX47742.1"/>
    <property type="molecule type" value="Genomic_DNA"/>
</dbReference>
<dbReference type="InterPro" id="IPR028228">
    <property type="entry name" value="Imm53"/>
</dbReference>